<dbReference type="Proteomes" id="UP001424459">
    <property type="component" value="Unassembled WGS sequence"/>
</dbReference>
<dbReference type="InterPro" id="IPR025646">
    <property type="entry name" value="DUF4350"/>
</dbReference>
<feature type="signal peptide" evidence="1">
    <location>
        <begin position="1"/>
        <end position="21"/>
    </location>
</feature>
<dbReference type="Pfam" id="PF14258">
    <property type="entry name" value="DUF4350"/>
    <property type="match status" value="1"/>
</dbReference>
<accession>A0ABP7TMA0</accession>
<evidence type="ECO:0000313" key="4">
    <source>
        <dbReference type="Proteomes" id="UP001424459"/>
    </source>
</evidence>
<evidence type="ECO:0000313" key="3">
    <source>
        <dbReference type="EMBL" id="GAA4028364.1"/>
    </source>
</evidence>
<keyword evidence="1" id="KW-0732">Signal</keyword>
<dbReference type="EMBL" id="BAABBR010000001">
    <property type="protein sequence ID" value="GAA4028364.1"/>
    <property type="molecule type" value="Genomic_DNA"/>
</dbReference>
<reference evidence="4" key="1">
    <citation type="journal article" date="2019" name="Int. J. Syst. Evol. Microbiol.">
        <title>The Global Catalogue of Microorganisms (GCM) 10K type strain sequencing project: providing services to taxonomists for standard genome sequencing and annotation.</title>
        <authorList>
            <consortium name="The Broad Institute Genomics Platform"/>
            <consortium name="The Broad Institute Genome Sequencing Center for Infectious Disease"/>
            <person name="Wu L."/>
            <person name="Ma J."/>
        </authorList>
    </citation>
    <scope>NUCLEOTIDE SEQUENCE [LARGE SCALE GENOMIC DNA]</scope>
    <source>
        <strain evidence="4">JCM 17564</strain>
    </source>
</reference>
<organism evidence="3 4">
    <name type="scientific">Sphingomonas rosea</name>
    <dbReference type="NCBI Taxonomy" id="335605"/>
    <lineage>
        <taxon>Bacteria</taxon>
        <taxon>Pseudomonadati</taxon>
        <taxon>Pseudomonadota</taxon>
        <taxon>Alphaproteobacteria</taxon>
        <taxon>Sphingomonadales</taxon>
        <taxon>Sphingomonadaceae</taxon>
        <taxon>Sphingomonas</taxon>
    </lineage>
</organism>
<evidence type="ECO:0000259" key="2">
    <source>
        <dbReference type="Pfam" id="PF14258"/>
    </source>
</evidence>
<feature type="chain" id="PRO_5047043746" description="DUF4350 domain-containing protein" evidence="1">
    <location>
        <begin position="22"/>
        <end position="207"/>
    </location>
</feature>
<evidence type="ECO:0000256" key="1">
    <source>
        <dbReference type="SAM" id="SignalP"/>
    </source>
</evidence>
<dbReference type="RefSeq" id="WP_344695303.1">
    <property type="nucleotide sequence ID" value="NZ_BAABBR010000001.1"/>
</dbReference>
<comment type="caution">
    <text evidence="3">The sequence shown here is derived from an EMBL/GenBank/DDBJ whole genome shotgun (WGS) entry which is preliminary data.</text>
</comment>
<sequence length="207" mass="21766">MRRLLLGLVLGLAGCSSPAPSKPADKPELALLTSLPIVFAESFGLEPPKSALRAALERDYRLKAVDGPEQLAAGGLLLAIQPQALTAERLVALDRWVRAGGRMVLLADPQLQWESSRPLGDKFRPPFVYPDTGLLAHWGLTLAPGSDPAGMGQLAATGSNCTVDAGASVARCRIGRGRVVVLADADLAMRDTPGDLQTVTDLVANAR</sequence>
<proteinExistence type="predicted"/>
<protein>
    <recommendedName>
        <fullName evidence="2">DUF4350 domain-containing protein</fullName>
    </recommendedName>
</protein>
<dbReference type="PROSITE" id="PS51257">
    <property type="entry name" value="PROKAR_LIPOPROTEIN"/>
    <property type="match status" value="1"/>
</dbReference>
<name>A0ABP7TMA0_9SPHN</name>
<keyword evidence="4" id="KW-1185">Reference proteome</keyword>
<feature type="domain" description="DUF4350" evidence="2">
    <location>
        <begin position="56"/>
        <end position="188"/>
    </location>
</feature>
<gene>
    <name evidence="3" type="ORF">GCM10022281_04020</name>
</gene>